<dbReference type="RefSeq" id="WP_311425862.1">
    <property type="nucleotide sequence ID" value="NZ_JAVRIA010000001.1"/>
</dbReference>
<accession>A0ABU2YFZ4</accession>
<reference evidence="1 2" key="1">
    <citation type="submission" date="2023-09" db="EMBL/GenBank/DDBJ databases">
        <authorList>
            <person name="Rey-Velasco X."/>
        </authorList>
    </citation>
    <scope>NUCLEOTIDE SEQUENCE [LARGE SCALE GENOMIC DNA]</scope>
    <source>
        <strain evidence="1 2">W332</strain>
    </source>
</reference>
<dbReference type="EMBL" id="JAVRIA010000001">
    <property type="protein sequence ID" value="MDT0557088.1"/>
    <property type="molecule type" value="Genomic_DNA"/>
</dbReference>
<evidence type="ECO:0008006" key="3">
    <source>
        <dbReference type="Google" id="ProtNLM"/>
    </source>
</evidence>
<sequence>MTENNTTTEVENTLPSQLYIAVDHLKDGMYQLNIMNNNTIVSSIQFKK</sequence>
<keyword evidence="2" id="KW-1185">Reference proteome</keyword>
<comment type="caution">
    <text evidence="1">The sequence shown here is derived from an EMBL/GenBank/DDBJ whole genome shotgun (WGS) entry which is preliminary data.</text>
</comment>
<proteinExistence type="predicted"/>
<name>A0ABU2YFZ4_9FLAO</name>
<evidence type="ECO:0000313" key="1">
    <source>
        <dbReference type="EMBL" id="MDT0557088.1"/>
    </source>
</evidence>
<organism evidence="1 2">
    <name type="scientific">Microcosmobacter mediterraneus</name>
    <dbReference type="NCBI Taxonomy" id="3075607"/>
    <lineage>
        <taxon>Bacteria</taxon>
        <taxon>Pseudomonadati</taxon>
        <taxon>Bacteroidota</taxon>
        <taxon>Flavobacteriia</taxon>
        <taxon>Flavobacteriales</taxon>
        <taxon>Flavobacteriaceae</taxon>
        <taxon>Microcosmobacter</taxon>
    </lineage>
</organism>
<protein>
    <recommendedName>
        <fullName evidence="3">Secretion system C-terminal sorting domain-containing protein</fullName>
    </recommendedName>
</protein>
<dbReference type="Proteomes" id="UP001259492">
    <property type="component" value="Unassembled WGS sequence"/>
</dbReference>
<gene>
    <name evidence="1" type="ORF">RM697_00425</name>
</gene>
<evidence type="ECO:0000313" key="2">
    <source>
        <dbReference type="Proteomes" id="UP001259492"/>
    </source>
</evidence>